<accession>A0A915JEN1</accession>
<dbReference type="AlphaFoldDB" id="A0A915JEN1"/>
<evidence type="ECO:0000313" key="2">
    <source>
        <dbReference type="Proteomes" id="UP000887565"/>
    </source>
</evidence>
<keyword evidence="1" id="KW-0732">Signal</keyword>
<feature type="signal peptide" evidence="1">
    <location>
        <begin position="1"/>
        <end position="21"/>
    </location>
</feature>
<feature type="chain" id="PRO_5038103297" evidence="1">
    <location>
        <begin position="22"/>
        <end position="143"/>
    </location>
</feature>
<keyword evidence="2" id="KW-1185">Reference proteome</keyword>
<reference evidence="3" key="1">
    <citation type="submission" date="2022-11" db="UniProtKB">
        <authorList>
            <consortium name="WormBaseParasite"/>
        </authorList>
    </citation>
    <scope>IDENTIFICATION</scope>
</reference>
<evidence type="ECO:0000313" key="3">
    <source>
        <dbReference type="WBParaSite" id="nRc.2.0.1.t24031-RA"/>
    </source>
</evidence>
<evidence type="ECO:0000256" key="1">
    <source>
        <dbReference type="SAM" id="SignalP"/>
    </source>
</evidence>
<sequence>MILIPSVPIFLILVSLSITAGRIMDRHDERTFNIHGILLCRNGELFPENKEIVITQWSRSEGTTMASNGPIFEQQVTVSKDGHFTVDFPVFFPPDDEEITEIAIHFLDDNMHCSKHELQYTDFKIEDQEDNYVGKAEKVMYVQ</sequence>
<name>A0A915JEN1_ROMCU</name>
<dbReference type="WBParaSite" id="nRc.2.0.1.t24031-RA">
    <property type="protein sequence ID" value="nRc.2.0.1.t24031-RA"/>
    <property type="gene ID" value="nRc.2.0.1.g24031"/>
</dbReference>
<organism evidence="2 3">
    <name type="scientific">Romanomermis culicivorax</name>
    <name type="common">Nematode worm</name>
    <dbReference type="NCBI Taxonomy" id="13658"/>
    <lineage>
        <taxon>Eukaryota</taxon>
        <taxon>Metazoa</taxon>
        <taxon>Ecdysozoa</taxon>
        <taxon>Nematoda</taxon>
        <taxon>Enoplea</taxon>
        <taxon>Dorylaimia</taxon>
        <taxon>Mermithida</taxon>
        <taxon>Mermithoidea</taxon>
        <taxon>Mermithidae</taxon>
        <taxon>Romanomermis</taxon>
    </lineage>
</organism>
<proteinExistence type="predicted"/>
<dbReference type="Proteomes" id="UP000887565">
    <property type="component" value="Unplaced"/>
</dbReference>
<protein>
    <submittedName>
        <fullName evidence="3">Uncharacterized protein</fullName>
    </submittedName>
</protein>